<feature type="region of interest" description="Disordered" evidence="1">
    <location>
        <begin position="1"/>
        <end position="22"/>
    </location>
</feature>
<evidence type="ECO:0000313" key="3">
    <source>
        <dbReference type="Proteomes" id="UP000663203"/>
    </source>
</evidence>
<sequence length="47" mass="5366">MAAKNSTDETWNDPPELTERSEVPVYLPGTPTIGFAKFLERLLARRF</sequence>
<reference evidence="2 3" key="1">
    <citation type="submission" date="2021-03" db="EMBL/GenBank/DDBJ databases">
        <title>Haloterrigena longa sp. nov. and Haloterrigena limicola sp. nov., extremely halophilic archaea isolated from a salt lake.</title>
        <authorList>
            <person name="Henglin C."/>
        </authorList>
    </citation>
    <scope>NUCLEOTIDE SEQUENCE [LARGE SCALE GENOMIC DNA]</scope>
    <source>
        <strain evidence="2 3">KZCA68</strain>
    </source>
</reference>
<evidence type="ECO:0000256" key="1">
    <source>
        <dbReference type="SAM" id="MobiDB-lite"/>
    </source>
</evidence>
<evidence type="ECO:0000313" key="2">
    <source>
        <dbReference type="EMBL" id="QSX00770.1"/>
    </source>
</evidence>
<dbReference type="Proteomes" id="UP000663203">
    <property type="component" value="Chromosome"/>
</dbReference>
<organism evidence="2 3">
    <name type="scientific">Haloterrigena alkaliphila</name>
    <dbReference type="NCBI Taxonomy" id="2816475"/>
    <lineage>
        <taxon>Archaea</taxon>
        <taxon>Methanobacteriati</taxon>
        <taxon>Methanobacteriota</taxon>
        <taxon>Stenosarchaea group</taxon>
        <taxon>Halobacteria</taxon>
        <taxon>Halobacteriales</taxon>
        <taxon>Natrialbaceae</taxon>
        <taxon>Haloterrigena</taxon>
    </lineage>
</organism>
<dbReference type="KEGG" id="hakz:J0X25_07375"/>
<protein>
    <submittedName>
        <fullName evidence="2">Uncharacterized protein</fullName>
    </submittedName>
</protein>
<dbReference type="EMBL" id="CP071462">
    <property type="protein sequence ID" value="QSX00770.1"/>
    <property type="molecule type" value="Genomic_DNA"/>
</dbReference>
<dbReference type="GeneID" id="63187114"/>
<gene>
    <name evidence="2" type="ORF">J0X25_07375</name>
</gene>
<name>A0A8A2VFE9_9EURY</name>
<proteinExistence type="predicted"/>
<accession>A0A8A2VFE9</accession>
<dbReference type="AlphaFoldDB" id="A0A8A2VFE9"/>
<keyword evidence="3" id="KW-1185">Reference proteome</keyword>
<dbReference type="RefSeq" id="WP_207290488.1">
    <property type="nucleotide sequence ID" value="NZ_CP071462.1"/>
</dbReference>